<feature type="region of interest" description="Disordered" evidence="1">
    <location>
        <begin position="253"/>
        <end position="297"/>
    </location>
</feature>
<feature type="region of interest" description="Disordered" evidence="1">
    <location>
        <begin position="341"/>
        <end position="360"/>
    </location>
</feature>
<keyword evidence="3" id="KW-1185">Reference proteome</keyword>
<proteinExistence type="predicted"/>
<evidence type="ECO:0008006" key="4">
    <source>
        <dbReference type="Google" id="ProtNLM"/>
    </source>
</evidence>
<accession>A0AA37MAV2</accession>
<feature type="region of interest" description="Disordered" evidence="1">
    <location>
        <begin position="103"/>
        <end position="127"/>
    </location>
</feature>
<comment type="caution">
    <text evidence="2">The sequence shown here is derived from an EMBL/GenBank/DDBJ whole genome shotgun (WGS) entry which is preliminary data.</text>
</comment>
<protein>
    <recommendedName>
        <fullName evidence="4">Phage late control D family protein</fullName>
    </recommendedName>
</protein>
<gene>
    <name evidence="2" type="ORF">NBEOAGPD_1241</name>
</gene>
<evidence type="ECO:0000256" key="1">
    <source>
        <dbReference type="SAM" id="MobiDB-lite"/>
    </source>
</evidence>
<dbReference type="EMBL" id="BPQM01000026">
    <property type="protein sequence ID" value="GJD78029.1"/>
    <property type="molecule type" value="Genomic_DNA"/>
</dbReference>
<evidence type="ECO:0000313" key="2">
    <source>
        <dbReference type="EMBL" id="GJD78029.1"/>
    </source>
</evidence>
<dbReference type="Proteomes" id="UP001055108">
    <property type="component" value="Unassembled WGS sequence"/>
</dbReference>
<evidence type="ECO:0000313" key="3">
    <source>
        <dbReference type="Proteomes" id="UP001055108"/>
    </source>
</evidence>
<name>A0AA37MAV2_9HYPH</name>
<dbReference type="AlphaFoldDB" id="A0AA37MAV2"/>
<feature type="compositionally biased region" description="Basic and acidic residues" evidence="1">
    <location>
        <begin position="350"/>
        <end position="360"/>
    </location>
</feature>
<organism evidence="2 3">
    <name type="scientific">Methylobacterium gregans</name>
    <dbReference type="NCBI Taxonomy" id="374424"/>
    <lineage>
        <taxon>Bacteria</taxon>
        <taxon>Pseudomonadati</taxon>
        <taxon>Pseudomonadota</taxon>
        <taxon>Alphaproteobacteria</taxon>
        <taxon>Hyphomicrobiales</taxon>
        <taxon>Methylobacteriaceae</taxon>
        <taxon>Methylobacterium</taxon>
    </lineage>
</organism>
<dbReference type="RefSeq" id="WP_238301760.1">
    <property type="nucleotide sequence ID" value="NZ_BPQM01000026.1"/>
</dbReference>
<reference evidence="2" key="2">
    <citation type="submission" date="2021-08" db="EMBL/GenBank/DDBJ databases">
        <authorList>
            <person name="Tani A."/>
            <person name="Ola A."/>
            <person name="Ogura Y."/>
            <person name="Katsura K."/>
            <person name="Hayashi T."/>
        </authorList>
    </citation>
    <scope>NUCLEOTIDE SEQUENCE</scope>
    <source>
        <strain evidence="2">NBRC 103626</strain>
    </source>
</reference>
<feature type="compositionally biased region" description="Basic and acidic residues" evidence="1">
    <location>
        <begin position="253"/>
        <end position="267"/>
    </location>
</feature>
<reference evidence="2" key="1">
    <citation type="journal article" date="2016" name="Front. Microbiol.">
        <title>Genome Sequence of the Piezophilic, Mesophilic Sulfate-Reducing Bacterium Desulfovibrio indicus J2T.</title>
        <authorList>
            <person name="Cao J."/>
            <person name="Maignien L."/>
            <person name="Shao Z."/>
            <person name="Alain K."/>
            <person name="Jebbar M."/>
        </authorList>
    </citation>
    <scope>NUCLEOTIDE SEQUENCE</scope>
    <source>
        <strain evidence="2">NBRC 103626</strain>
    </source>
</reference>
<sequence length="360" mass="38569">MPHTDFWVSVNGTPISSMLEPILIAMTITDTDGEEADSLEIEVDDAGGQISLPPTDAPIQAGMVRVEDGGSDAGPPKMFSGKVDKVTSRMARGGGLTLLITAKSVDQKGKPKERQQSHHDKGKLSGVAQKFGQGAGLKVKVAPGIDVERDWWGMQGESFLEWGQRIAHEVGATFKVRGDQAVFAERSAGQSSGGQGLAAVRAHREFDTDGTRIGNIVSGELSPTEDRHAWQKFEARYYDPKDAKYKTQDFEARRRPGSVVHRDRFTRADQGSAKARTKSTSAEAEREQGGGTLTIDGDSTAQAEASCIVSGWRPGIDGTYRIKTARHRLTRSAGYLTELTLAQPGGEAGTDGRKGAGAES</sequence>
<dbReference type="SUPFAM" id="SSF69279">
    <property type="entry name" value="Phage tail proteins"/>
    <property type="match status" value="1"/>
</dbReference>
<feature type="compositionally biased region" description="Basic and acidic residues" evidence="1">
    <location>
        <begin position="105"/>
        <end position="123"/>
    </location>
</feature>